<reference evidence="2 3" key="2">
    <citation type="submission" date="2013-04" db="EMBL/GenBank/DDBJ databases">
        <title>The Genome Sequence of Bilophila wadsworthia 3_1_6.</title>
        <authorList>
            <consortium name="The Broad Institute Genomics Platform"/>
            <person name="Earl A."/>
            <person name="Ward D."/>
            <person name="Feldgarden M."/>
            <person name="Gevers D."/>
            <person name="Sibley C."/>
            <person name="Strauss J."/>
            <person name="Allen-Vercoe E."/>
            <person name="Walker B."/>
            <person name="Young S."/>
            <person name="Zeng Q."/>
            <person name="Gargeya S."/>
            <person name="Fitzgerald M."/>
            <person name="Haas B."/>
            <person name="Abouelleil A."/>
            <person name="Allen A.W."/>
            <person name="Alvarado L."/>
            <person name="Arachchi H.M."/>
            <person name="Berlin A.M."/>
            <person name="Chapman S.B."/>
            <person name="Gainer-Dewar J."/>
            <person name="Goldberg J."/>
            <person name="Griggs A."/>
            <person name="Gujja S."/>
            <person name="Hansen M."/>
            <person name="Howarth C."/>
            <person name="Imamovic A."/>
            <person name="Ireland A."/>
            <person name="Larimer J."/>
            <person name="McCowan C."/>
            <person name="Murphy C."/>
            <person name="Pearson M."/>
            <person name="Poon T.W."/>
            <person name="Priest M."/>
            <person name="Roberts A."/>
            <person name="Saif S."/>
            <person name="Shea T."/>
            <person name="Sisk P."/>
            <person name="Sykes S."/>
            <person name="Wortman J."/>
            <person name="Nusbaum C."/>
            <person name="Birren B."/>
        </authorList>
    </citation>
    <scope>NUCLEOTIDE SEQUENCE [LARGE SCALE GENOMIC DNA]</scope>
    <source>
        <strain evidence="2 3">3_1_6</strain>
    </source>
</reference>
<dbReference type="OrthoDB" id="9854592at2"/>
<accession>E5Y1X6</accession>
<dbReference type="RefSeq" id="WP_005024202.1">
    <property type="nucleotide sequence ID" value="NZ_KE150239.1"/>
</dbReference>
<feature type="signal peptide" evidence="1">
    <location>
        <begin position="1"/>
        <end position="19"/>
    </location>
</feature>
<evidence type="ECO:0000313" key="2">
    <source>
        <dbReference type="EMBL" id="EFV46003.1"/>
    </source>
</evidence>
<dbReference type="Proteomes" id="UP000006034">
    <property type="component" value="Unassembled WGS sequence"/>
</dbReference>
<keyword evidence="3" id="KW-1185">Reference proteome</keyword>
<sequence length="193" mass="21769">MKKILIVLMCILLSGVAHAGPFGTSEGDGLDRYPGAESLGDNTYVVYSLPKSHPDFDTFLLTIPEKYGLVKIQALSKTIDNDSAGEKTRALFSKIQKQLESKYGEPEYVFDDIKPDSIWKKTTEWSIALAKDERALRARWKVQNDKDHIIIIGLSAHAKQKGMSTENAVHLFYFYEKMNEYMKEKAAEETGSL</sequence>
<evidence type="ECO:0000313" key="3">
    <source>
        <dbReference type="Proteomes" id="UP000006034"/>
    </source>
</evidence>
<feature type="chain" id="PRO_5003200775" description="DUF1795 domain-containing protein" evidence="1">
    <location>
        <begin position="20"/>
        <end position="193"/>
    </location>
</feature>
<evidence type="ECO:0008006" key="4">
    <source>
        <dbReference type="Google" id="ProtNLM"/>
    </source>
</evidence>
<organism evidence="2 3">
    <name type="scientific">Bilophila wadsworthia (strain 3_1_6)</name>
    <dbReference type="NCBI Taxonomy" id="563192"/>
    <lineage>
        <taxon>Bacteria</taxon>
        <taxon>Pseudomonadati</taxon>
        <taxon>Thermodesulfobacteriota</taxon>
        <taxon>Desulfovibrionia</taxon>
        <taxon>Desulfovibrionales</taxon>
        <taxon>Desulfovibrionaceae</taxon>
        <taxon>Bilophila</taxon>
    </lineage>
</organism>
<dbReference type="EMBL" id="ADCP02000002">
    <property type="protein sequence ID" value="EFV46003.1"/>
    <property type="molecule type" value="Genomic_DNA"/>
</dbReference>
<comment type="caution">
    <text evidence="2">The sequence shown here is derived from an EMBL/GenBank/DDBJ whole genome shotgun (WGS) entry which is preliminary data.</text>
</comment>
<gene>
    <name evidence="2" type="ORF">HMPREF0179_00185</name>
</gene>
<keyword evidence="1" id="KW-0732">Signal</keyword>
<dbReference type="HOGENOM" id="CLU_061765_1_0_7"/>
<dbReference type="eggNOG" id="ENOG5032UA8">
    <property type="taxonomic scope" value="Bacteria"/>
</dbReference>
<reference evidence="2 3" key="1">
    <citation type="submission" date="2010-10" db="EMBL/GenBank/DDBJ databases">
        <authorList>
            <consortium name="The Broad Institute Genome Sequencing Platform"/>
            <person name="Ward D."/>
            <person name="Earl A."/>
            <person name="Feldgarden M."/>
            <person name="Young S.K."/>
            <person name="Gargeya S."/>
            <person name="Zeng Q."/>
            <person name="Alvarado L."/>
            <person name="Berlin A."/>
            <person name="Bochicchio J."/>
            <person name="Chapman S.B."/>
            <person name="Chen Z."/>
            <person name="Freedman E."/>
            <person name="Gellesch M."/>
            <person name="Goldberg J."/>
            <person name="Griggs A."/>
            <person name="Gujja S."/>
            <person name="Heilman E."/>
            <person name="Heiman D."/>
            <person name="Howarth C."/>
            <person name="Mehta T."/>
            <person name="Neiman D."/>
            <person name="Pearson M."/>
            <person name="Roberts A."/>
            <person name="Saif S."/>
            <person name="Shea T."/>
            <person name="Shenoy N."/>
            <person name="Sisk P."/>
            <person name="Stolte C."/>
            <person name="Sykes S."/>
            <person name="White J."/>
            <person name="Yandava C."/>
            <person name="Allen-Vercoe E."/>
            <person name="Sibley C."/>
            <person name="Ambrose C.E."/>
            <person name="Strauss J."/>
            <person name="Daigneault M."/>
            <person name="Haas B."/>
            <person name="Nusbaum C."/>
            <person name="Birren B."/>
        </authorList>
    </citation>
    <scope>NUCLEOTIDE SEQUENCE [LARGE SCALE GENOMIC DNA]</scope>
    <source>
        <strain evidence="2 3">3_1_6</strain>
    </source>
</reference>
<name>E5Y1X6_BILW3</name>
<proteinExistence type="predicted"/>
<dbReference type="AlphaFoldDB" id="E5Y1X6"/>
<dbReference type="GeneID" id="78087023"/>
<evidence type="ECO:0000256" key="1">
    <source>
        <dbReference type="SAM" id="SignalP"/>
    </source>
</evidence>
<dbReference type="STRING" id="563192.HMPREF0179_00185"/>
<protein>
    <recommendedName>
        <fullName evidence="4">DUF1795 domain-containing protein</fullName>
    </recommendedName>
</protein>